<evidence type="ECO:0000313" key="5">
    <source>
        <dbReference type="EMBL" id="MBN3546350.1"/>
    </source>
</evidence>
<feature type="domain" description="HTH hxlR-type" evidence="4">
    <location>
        <begin position="2"/>
        <end position="101"/>
    </location>
</feature>
<dbReference type="InterPro" id="IPR011991">
    <property type="entry name" value="ArsR-like_HTH"/>
</dbReference>
<dbReference type="Proteomes" id="UP001319060">
    <property type="component" value="Unassembled WGS sequence"/>
</dbReference>
<evidence type="ECO:0000259" key="4">
    <source>
        <dbReference type="PROSITE" id="PS51118"/>
    </source>
</evidence>
<evidence type="ECO:0000256" key="1">
    <source>
        <dbReference type="ARBA" id="ARBA00023015"/>
    </source>
</evidence>
<dbReference type="InterPro" id="IPR002577">
    <property type="entry name" value="HTH_HxlR"/>
</dbReference>
<reference evidence="5 6" key="1">
    <citation type="submission" date="2021-01" db="EMBL/GenBank/DDBJ databases">
        <title>Genome Sequencing of Type Strains.</title>
        <authorList>
            <person name="Lemaire J.F."/>
            <person name="Inderbitzin P."/>
            <person name="Collins S.B."/>
            <person name="Wespe N."/>
            <person name="Knight-Connoni V."/>
        </authorList>
    </citation>
    <scope>NUCLEOTIDE SEQUENCE [LARGE SCALE GENOMIC DNA]</scope>
    <source>
        <strain evidence="5 6">DSM 14730</strain>
    </source>
</reference>
<dbReference type="EMBL" id="JAFHKS010000044">
    <property type="protein sequence ID" value="MBN3546350.1"/>
    <property type="molecule type" value="Genomic_DNA"/>
</dbReference>
<evidence type="ECO:0000256" key="3">
    <source>
        <dbReference type="ARBA" id="ARBA00023163"/>
    </source>
</evidence>
<name>A0ABS2ZI03_9BACL</name>
<comment type="caution">
    <text evidence="5">The sequence shown here is derived from an EMBL/GenBank/DDBJ whole genome shotgun (WGS) entry which is preliminary data.</text>
</comment>
<dbReference type="Gene3D" id="1.10.10.10">
    <property type="entry name" value="Winged helix-like DNA-binding domain superfamily/Winged helix DNA-binding domain"/>
    <property type="match status" value="1"/>
</dbReference>
<evidence type="ECO:0000313" key="6">
    <source>
        <dbReference type="Proteomes" id="UP001319060"/>
    </source>
</evidence>
<dbReference type="CDD" id="cd00090">
    <property type="entry name" value="HTH_ARSR"/>
    <property type="match status" value="1"/>
</dbReference>
<dbReference type="Pfam" id="PF01638">
    <property type="entry name" value="HxlR"/>
    <property type="match status" value="1"/>
</dbReference>
<dbReference type="SUPFAM" id="SSF46785">
    <property type="entry name" value="Winged helix' DNA-binding domain"/>
    <property type="match status" value="1"/>
</dbReference>
<organism evidence="5 6">
    <name type="scientific">Fictibacillus barbaricus</name>
    <dbReference type="NCBI Taxonomy" id="182136"/>
    <lineage>
        <taxon>Bacteria</taxon>
        <taxon>Bacillati</taxon>
        <taxon>Bacillota</taxon>
        <taxon>Bacilli</taxon>
        <taxon>Bacillales</taxon>
        <taxon>Fictibacillaceae</taxon>
        <taxon>Fictibacillus</taxon>
    </lineage>
</organism>
<evidence type="ECO:0000256" key="2">
    <source>
        <dbReference type="ARBA" id="ARBA00023125"/>
    </source>
</evidence>
<dbReference type="PANTHER" id="PTHR33204">
    <property type="entry name" value="TRANSCRIPTIONAL REGULATOR, MARR FAMILY"/>
    <property type="match status" value="1"/>
</dbReference>
<gene>
    <name evidence="5" type="ORF">JYA64_13675</name>
</gene>
<keyword evidence="3" id="KW-0804">Transcription</keyword>
<accession>A0ABS2ZI03</accession>
<proteinExistence type="predicted"/>
<dbReference type="PANTHER" id="PTHR33204:SF29">
    <property type="entry name" value="TRANSCRIPTIONAL REGULATOR"/>
    <property type="match status" value="1"/>
</dbReference>
<sequence length="113" mass="12896">MHPIEVTLDVVCGKWKGVILCHLQEEGILRFGELKKRLPGVSQKTLTLQLRELEEDGLVNRKVYPQVPPKVEYSLTEYGTELEATLEMMCEWGINHHDKVGPNSDSQLIEKPN</sequence>
<dbReference type="InterPro" id="IPR036388">
    <property type="entry name" value="WH-like_DNA-bd_sf"/>
</dbReference>
<dbReference type="InterPro" id="IPR036390">
    <property type="entry name" value="WH_DNA-bd_sf"/>
</dbReference>
<keyword evidence="1" id="KW-0805">Transcription regulation</keyword>
<keyword evidence="2" id="KW-0238">DNA-binding</keyword>
<dbReference type="PROSITE" id="PS51118">
    <property type="entry name" value="HTH_HXLR"/>
    <property type="match status" value="1"/>
</dbReference>
<dbReference type="RefSeq" id="WP_188402192.1">
    <property type="nucleotide sequence ID" value="NZ_BMCE01000001.1"/>
</dbReference>
<protein>
    <submittedName>
        <fullName evidence="5">Helix-turn-helix transcriptional regulator</fullName>
    </submittedName>
</protein>
<keyword evidence="6" id="KW-1185">Reference proteome</keyword>